<sequence>MRSIFDEDYCDERKRDRESSESDNTKHSLIDDDFGFNKRRRERELSERRENKHSLFDNDCGCTKREKDHCNTKCEGCVCGLLSRLENKDDHHPRQKLLILNKGTSQPVSVDGMDPTIFTLKRFNRETCCAEFSFDNQLMDSATGSTPVTGTLIEDCRSIAGIFRIEDDHDS</sequence>
<keyword evidence="3" id="KW-1185">Reference proteome</keyword>
<evidence type="ECO:0000313" key="3">
    <source>
        <dbReference type="Proteomes" id="UP001596505"/>
    </source>
</evidence>
<name>A0ABW2Q1C4_9BACL</name>
<gene>
    <name evidence="2" type="ORF">ACFQRG_15620</name>
</gene>
<dbReference type="EMBL" id="JBHTCO010000020">
    <property type="protein sequence ID" value="MFC7394386.1"/>
    <property type="molecule type" value="Genomic_DNA"/>
</dbReference>
<dbReference type="Proteomes" id="UP001596505">
    <property type="component" value="Unassembled WGS sequence"/>
</dbReference>
<dbReference type="RefSeq" id="WP_380967693.1">
    <property type="nucleotide sequence ID" value="NZ_JBHTCO010000020.1"/>
</dbReference>
<feature type="compositionally biased region" description="Acidic residues" evidence="1">
    <location>
        <begin position="1"/>
        <end position="10"/>
    </location>
</feature>
<evidence type="ECO:0008006" key="4">
    <source>
        <dbReference type="Google" id="ProtNLM"/>
    </source>
</evidence>
<evidence type="ECO:0000256" key="1">
    <source>
        <dbReference type="SAM" id="MobiDB-lite"/>
    </source>
</evidence>
<protein>
    <recommendedName>
        <fullName evidence="4">Spore coat protein Z</fullName>
    </recommendedName>
</protein>
<proteinExistence type="predicted"/>
<evidence type="ECO:0000313" key="2">
    <source>
        <dbReference type="EMBL" id="MFC7394386.1"/>
    </source>
</evidence>
<feature type="region of interest" description="Disordered" evidence="1">
    <location>
        <begin position="1"/>
        <end position="31"/>
    </location>
</feature>
<accession>A0ABW2Q1C4</accession>
<comment type="caution">
    <text evidence="2">The sequence shown here is derived from an EMBL/GenBank/DDBJ whole genome shotgun (WGS) entry which is preliminary data.</text>
</comment>
<reference evidence="3" key="1">
    <citation type="journal article" date="2019" name="Int. J. Syst. Evol. Microbiol.">
        <title>The Global Catalogue of Microorganisms (GCM) 10K type strain sequencing project: providing services to taxonomists for standard genome sequencing and annotation.</title>
        <authorList>
            <consortium name="The Broad Institute Genomics Platform"/>
            <consortium name="The Broad Institute Genome Sequencing Center for Infectious Disease"/>
            <person name="Wu L."/>
            <person name="Ma J."/>
        </authorList>
    </citation>
    <scope>NUCLEOTIDE SEQUENCE [LARGE SCALE GENOMIC DNA]</scope>
    <source>
        <strain evidence="3">CGMCC 1.16305</strain>
    </source>
</reference>
<organism evidence="2 3">
    <name type="scientific">Scopulibacillus cellulosilyticus</name>
    <dbReference type="NCBI Taxonomy" id="2665665"/>
    <lineage>
        <taxon>Bacteria</taxon>
        <taxon>Bacillati</taxon>
        <taxon>Bacillota</taxon>
        <taxon>Bacilli</taxon>
        <taxon>Bacillales</taxon>
        <taxon>Sporolactobacillaceae</taxon>
        <taxon>Scopulibacillus</taxon>
    </lineage>
</organism>
<feature type="compositionally biased region" description="Basic and acidic residues" evidence="1">
    <location>
        <begin position="11"/>
        <end position="30"/>
    </location>
</feature>